<dbReference type="InterPro" id="IPR002125">
    <property type="entry name" value="CMP_dCMP_dom"/>
</dbReference>
<evidence type="ECO:0000313" key="2">
    <source>
        <dbReference type="EMBL" id="MFD0921576.1"/>
    </source>
</evidence>
<accession>A0ABW3FSX6</accession>
<feature type="domain" description="CMP/dCMP-type deaminase" evidence="1">
    <location>
        <begin position="1"/>
        <end position="76"/>
    </location>
</feature>
<dbReference type="EMBL" id="JBHTIW010000013">
    <property type="protein sequence ID" value="MFD0921576.1"/>
    <property type="molecule type" value="Genomic_DNA"/>
</dbReference>
<keyword evidence="3" id="KW-1185">Reference proteome</keyword>
<dbReference type="PROSITE" id="PS51747">
    <property type="entry name" value="CYT_DCMP_DEAMINASES_2"/>
    <property type="match status" value="1"/>
</dbReference>
<organism evidence="2 3">
    <name type="scientific">Saccharopolyspora rosea</name>
    <dbReference type="NCBI Taxonomy" id="524884"/>
    <lineage>
        <taxon>Bacteria</taxon>
        <taxon>Bacillati</taxon>
        <taxon>Actinomycetota</taxon>
        <taxon>Actinomycetes</taxon>
        <taxon>Pseudonocardiales</taxon>
        <taxon>Pseudonocardiaceae</taxon>
        <taxon>Saccharopolyspora</taxon>
    </lineage>
</organism>
<evidence type="ECO:0000313" key="3">
    <source>
        <dbReference type="Proteomes" id="UP001597018"/>
    </source>
</evidence>
<proteinExistence type="predicted"/>
<dbReference type="InterPro" id="IPR016193">
    <property type="entry name" value="Cytidine_deaminase-like"/>
</dbReference>
<dbReference type="Proteomes" id="UP001597018">
    <property type="component" value="Unassembled WGS sequence"/>
</dbReference>
<dbReference type="Pfam" id="PF00383">
    <property type="entry name" value="dCMP_cyt_deam_1"/>
    <property type="match status" value="1"/>
</dbReference>
<sequence>MRSAIAVSERVRGTTSPNPPVGCVVLDAAGEVAGVGATQPPGGPHAEVVALREAGELGAGGIAVVTLEPCAHTGRT</sequence>
<comment type="caution">
    <text evidence="2">The sequence shown here is derived from an EMBL/GenBank/DDBJ whole genome shotgun (WGS) entry which is preliminary data.</text>
</comment>
<protein>
    <submittedName>
        <fullName evidence="2">Bifunctional diaminohydroxyphosphoribosylaminopyrimidine deaminase/5-amino-6-(5-phosphoribosylamino)uracil reductase</fullName>
    </submittedName>
</protein>
<gene>
    <name evidence="2" type="ORF">ACFQ16_17670</name>
</gene>
<name>A0ABW3FSX6_9PSEU</name>
<dbReference type="Gene3D" id="3.40.140.10">
    <property type="entry name" value="Cytidine Deaminase, domain 2"/>
    <property type="match status" value="1"/>
</dbReference>
<feature type="non-terminal residue" evidence="2">
    <location>
        <position position="76"/>
    </location>
</feature>
<reference evidence="3" key="1">
    <citation type="journal article" date="2019" name="Int. J. Syst. Evol. Microbiol.">
        <title>The Global Catalogue of Microorganisms (GCM) 10K type strain sequencing project: providing services to taxonomists for standard genome sequencing and annotation.</title>
        <authorList>
            <consortium name="The Broad Institute Genomics Platform"/>
            <consortium name="The Broad Institute Genome Sequencing Center for Infectious Disease"/>
            <person name="Wu L."/>
            <person name="Ma J."/>
        </authorList>
    </citation>
    <scope>NUCLEOTIDE SEQUENCE [LARGE SCALE GENOMIC DNA]</scope>
    <source>
        <strain evidence="3">CCUG 56401</strain>
    </source>
</reference>
<evidence type="ECO:0000259" key="1">
    <source>
        <dbReference type="PROSITE" id="PS51747"/>
    </source>
</evidence>
<dbReference type="SUPFAM" id="SSF53927">
    <property type="entry name" value="Cytidine deaminase-like"/>
    <property type="match status" value="1"/>
</dbReference>